<feature type="compositionally biased region" description="Low complexity" evidence="1">
    <location>
        <begin position="1"/>
        <end position="15"/>
    </location>
</feature>
<gene>
    <name evidence="2" type="ORF">BpHYR1_031614</name>
</gene>
<organism evidence="2 3">
    <name type="scientific">Brachionus plicatilis</name>
    <name type="common">Marine rotifer</name>
    <name type="synonym">Brachionus muelleri</name>
    <dbReference type="NCBI Taxonomy" id="10195"/>
    <lineage>
        <taxon>Eukaryota</taxon>
        <taxon>Metazoa</taxon>
        <taxon>Spiralia</taxon>
        <taxon>Gnathifera</taxon>
        <taxon>Rotifera</taxon>
        <taxon>Eurotatoria</taxon>
        <taxon>Monogononta</taxon>
        <taxon>Pseudotrocha</taxon>
        <taxon>Ploima</taxon>
        <taxon>Brachionidae</taxon>
        <taxon>Brachionus</taxon>
    </lineage>
</organism>
<reference evidence="2 3" key="1">
    <citation type="journal article" date="2018" name="Sci. Rep.">
        <title>Genomic signatures of local adaptation to the degree of environmental predictability in rotifers.</title>
        <authorList>
            <person name="Franch-Gras L."/>
            <person name="Hahn C."/>
            <person name="Garcia-Roger E.M."/>
            <person name="Carmona M.J."/>
            <person name="Serra M."/>
            <person name="Gomez A."/>
        </authorList>
    </citation>
    <scope>NUCLEOTIDE SEQUENCE [LARGE SCALE GENOMIC DNA]</scope>
    <source>
        <strain evidence="2">HYR1</strain>
    </source>
</reference>
<protein>
    <submittedName>
        <fullName evidence="2">Uncharacterized protein</fullName>
    </submittedName>
</protein>
<dbReference type="AlphaFoldDB" id="A0A3M7SJ40"/>
<comment type="caution">
    <text evidence="2">The sequence shown here is derived from an EMBL/GenBank/DDBJ whole genome shotgun (WGS) entry which is preliminary data.</text>
</comment>
<keyword evidence="3" id="KW-1185">Reference proteome</keyword>
<accession>A0A3M7SJ40</accession>
<dbReference type="Proteomes" id="UP000276133">
    <property type="component" value="Unassembled WGS sequence"/>
</dbReference>
<sequence>MPNARNSSAVARNRNSSRESSNENISKGDLKSKKYLNVKSYESYKKWTYYITFLNRSLSWISITQKFYENCSFFNDFNVMEEDYSSKTDFNAIFDAALSGLTERNNKFI</sequence>
<evidence type="ECO:0000256" key="1">
    <source>
        <dbReference type="SAM" id="MobiDB-lite"/>
    </source>
</evidence>
<dbReference type="EMBL" id="REGN01001312">
    <property type="protein sequence ID" value="RNA35548.1"/>
    <property type="molecule type" value="Genomic_DNA"/>
</dbReference>
<name>A0A3M7SJ40_BRAPC</name>
<proteinExistence type="predicted"/>
<feature type="compositionally biased region" description="Basic and acidic residues" evidence="1">
    <location>
        <begin position="16"/>
        <end position="26"/>
    </location>
</feature>
<evidence type="ECO:0000313" key="2">
    <source>
        <dbReference type="EMBL" id="RNA35548.1"/>
    </source>
</evidence>
<feature type="region of interest" description="Disordered" evidence="1">
    <location>
        <begin position="1"/>
        <end position="26"/>
    </location>
</feature>
<evidence type="ECO:0000313" key="3">
    <source>
        <dbReference type="Proteomes" id="UP000276133"/>
    </source>
</evidence>